<keyword evidence="3" id="KW-1185">Reference proteome</keyword>
<dbReference type="EMBL" id="KI966439">
    <property type="protein sequence ID" value="EWC44572.1"/>
    <property type="molecule type" value="Genomic_DNA"/>
</dbReference>
<protein>
    <recommendedName>
        <fullName evidence="1">ASX DEUBAD domain-containing protein</fullName>
    </recommendedName>
</protein>
<dbReference type="HOGENOM" id="CLU_963199_0_0_1"/>
<feature type="domain" description="ASX DEUBAD" evidence="1">
    <location>
        <begin position="2"/>
        <end position="111"/>
    </location>
</feature>
<evidence type="ECO:0000313" key="3">
    <source>
        <dbReference type="Proteomes" id="UP000024837"/>
    </source>
</evidence>
<evidence type="ECO:0000313" key="2">
    <source>
        <dbReference type="EMBL" id="EWC44572.1"/>
    </source>
</evidence>
<name>W7HWX5_9PEZI</name>
<sequence>MIFNENTWGLFSDEEKNELLSLLHPIDSEITDPDHDPANPPPRIPTPILFQNLNNDAFRTAFAELQDDLATGSYEPSYIKKAEEALQARLGPLADKVDDMKNKDFEEYWGQKQAVFFGDAGGATNITPYELCQRKVFRAGDQFEYKRTFQGGPTVEKVCEFDGAELLEDGATARKKKDACTMTFRYPAGTRKFLVGQHEGDDKDAGEGSSKSTTVGRDITIQVNTLAQLEFAILDEDGTVKASDPVKFKKYPSANAWKVFTVRRKDENLGSTFMMRQNYYEKTMASGGQ</sequence>
<dbReference type="OrthoDB" id="2289918at2759"/>
<reference evidence="2 3" key="1">
    <citation type="submission" date="2013-05" db="EMBL/GenBank/DDBJ databases">
        <title>Drechslerella stenobrocha genome reveals carnivorous origination and mechanical trapping mechanism of predatory fungi.</title>
        <authorList>
            <person name="Liu X."/>
            <person name="Zhang W."/>
            <person name="Liu K."/>
        </authorList>
    </citation>
    <scope>NUCLEOTIDE SEQUENCE [LARGE SCALE GENOMIC DNA]</scope>
    <source>
        <strain evidence="2 3">248</strain>
    </source>
</reference>
<gene>
    <name evidence="2" type="ORF">DRE_06653</name>
</gene>
<evidence type="ECO:0000259" key="1">
    <source>
        <dbReference type="Pfam" id="PF13919"/>
    </source>
</evidence>
<dbReference type="Proteomes" id="UP000024837">
    <property type="component" value="Unassembled WGS sequence"/>
</dbReference>
<accession>W7HWX5</accession>
<dbReference type="InterPro" id="IPR028020">
    <property type="entry name" value="ASX_DEUBAD_dom"/>
</dbReference>
<organism evidence="2 3">
    <name type="scientific">Drechslerella stenobrocha 248</name>
    <dbReference type="NCBI Taxonomy" id="1043628"/>
    <lineage>
        <taxon>Eukaryota</taxon>
        <taxon>Fungi</taxon>
        <taxon>Dikarya</taxon>
        <taxon>Ascomycota</taxon>
        <taxon>Pezizomycotina</taxon>
        <taxon>Orbiliomycetes</taxon>
        <taxon>Orbiliales</taxon>
        <taxon>Orbiliaceae</taxon>
        <taxon>Drechslerella</taxon>
    </lineage>
</organism>
<proteinExistence type="predicted"/>
<dbReference type="AlphaFoldDB" id="W7HWX5"/>
<dbReference type="Pfam" id="PF13919">
    <property type="entry name" value="ASXH"/>
    <property type="match status" value="1"/>
</dbReference>